<accession>A0ABD2PRP9</accession>
<evidence type="ECO:0000256" key="5">
    <source>
        <dbReference type="PROSITE-ProRule" id="PRU00125"/>
    </source>
</evidence>
<feature type="region of interest" description="Disordered" evidence="6">
    <location>
        <begin position="1"/>
        <end position="21"/>
    </location>
</feature>
<proteinExistence type="predicted"/>
<dbReference type="SMART" id="SM00132">
    <property type="entry name" value="LIM"/>
    <property type="match status" value="1"/>
</dbReference>
<evidence type="ECO:0000256" key="1">
    <source>
        <dbReference type="ARBA" id="ARBA00004123"/>
    </source>
</evidence>
<sequence length="79" mass="8906">MDYTSDSAKSVEATEGSKPSSRCVGCGCIIYDPYIVHVQPDLEWHNQCLRCSKCQRELGNDPSCFVKEGKAYCREDYCT</sequence>
<keyword evidence="4 5" id="KW-0440">LIM domain</keyword>
<dbReference type="Pfam" id="PF00412">
    <property type="entry name" value="LIM"/>
    <property type="match status" value="1"/>
</dbReference>
<keyword evidence="9" id="KW-1185">Reference proteome</keyword>
<organism evidence="8 9">
    <name type="scientific">Cichlidogyrus casuarinus</name>
    <dbReference type="NCBI Taxonomy" id="1844966"/>
    <lineage>
        <taxon>Eukaryota</taxon>
        <taxon>Metazoa</taxon>
        <taxon>Spiralia</taxon>
        <taxon>Lophotrochozoa</taxon>
        <taxon>Platyhelminthes</taxon>
        <taxon>Monogenea</taxon>
        <taxon>Monopisthocotylea</taxon>
        <taxon>Dactylogyridea</taxon>
        <taxon>Ancyrocephalidae</taxon>
        <taxon>Cichlidogyrus</taxon>
    </lineage>
</organism>
<evidence type="ECO:0000313" key="9">
    <source>
        <dbReference type="Proteomes" id="UP001626550"/>
    </source>
</evidence>
<dbReference type="EMBL" id="JBJKFK010003323">
    <property type="protein sequence ID" value="KAL3310024.1"/>
    <property type="molecule type" value="Genomic_DNA"/>
</dbReference>
<reference evidence="8 9" key="1">
    <citation type="submission" date="2024-11" db="EMBL/GenBank/DDBJ databases">
        <title>Adaptive evolution of stress response genes in parasites aligns with host niche diversity.</title>
        <authorList>
            <person name="Hahn C."/>
            <person name="Resl P."/>
        </authorList>
    </citation>
    <scope>NUCLEOTIDE SEQUENCE [LARGE SCALE GENOMIC DNA]</scope>
    <source>
        <strain evidence="8">EGGRZ-B1_66</strain>
        <tissue evidence="8">Body</tissue>
    </source>
</reference>
<evidence type="ECO:0000259" key="7">
    <source>
        <dbReference type="PROSITE" id="PS50023"/>
    </source>
</evidence>
<dbReference type="GO" id="GO:0046872">
    <property type="term" value="F:metal ion binding"/>
    <property type="evidence" value="ECO:0007669"/>
    <property type="project" value="UniProtKB-KW"/>
</dbReference>
<evidence type="ECO:0000256" key="6">
    <source>
        <dbReference type="SAM" id="MobiDB-lite"/>
    </source>
</evidence>
<protein>
    <submittedName>
        <fullName evidence="8">LIM/homeobox protein Lhx5</fullName>
    </submittedName>
</protein>
<dbReference type="Proteomes" id="UP001626550">
    <property type="component" value="Unassembled WGS sequence"/>
</dbReference>
<dbReference type="AlphaFoldDB" id="A0ABD2PRP9"/>
<name>A0ABD2PRP9_9PLAT</name>
<dbReference type="Gene3D" id="2.10.110.10">
    <property type="entry name" value="Cysteine Rich Protein"/>
    <property type="match status" value="1"/>
</dbReference>
<dbReference type="PANTHER" id="PTHR24204">
    <property type="entry name" value="INSULIN GENE ENHANCER PROTEIN"/>
    <property type="match status" value="1"/>
</dbReference>
<dbReference type="PROSITE" id="PS00478">
    <property type="entry name" value="LIM_DOMAIN_1"/>
    <property type="match status" value="1"/>
</dbReference>
<keyword evidence="3 5" id="KW-0862">Zinc</keyword>
<evidence type="ECO:0000256" key="4">
    <source>
        <dbReference type="ARBA" id="ARBA00023038"/>
    </source>
</evidence>
<dbReference type="PROSITE" id="PS50023">
    <property type="entry name" value="LIM_DOMAIN_2"/>
    <property type="match status" value="1"/>
</dbReference>
<dbReference type="InterPro" id="IPR047169">
    <property type="entry name" value="ISL1/2-like"/>
</dbReference>
<evidence type="ECO:0000313" key="8">
    <source>
        <dbReference type="EMBL" id="KAL3310024.1"/>
    </source>
</evidence>
<dbReference type="SUPFAM" id="SSF57716">
    <property type="entry name" value="Glucocorticoid receptor-like (DNA-binding domain)"/>
    <property type="match status" value="2"/>
</dbReference>
<keyword evidence="2 5" id="KW-0479">Metal-binding</keyword>
<comment type="caution">
    <text evidence="8">The sequence shown here is derived from an EMBL/GenBank/DDBJ whole genome shotgun (WGS) entry which is preliminary data.</text>
</comment>
<gene>
    <name evidence="8" type="primary">LHX5_2</name>
    <name evidence="8" type="ORF">Ciccas_011417</name>
</gene>
<evidence type="ECO:0000256" key="2">
    <source>
        <dbReference type="ARBA" id="ARBA00022723"/>
    </source>
</evidence>
<comment type="subcellular location">
    <subcellularLocation>
        <location evidence="1">Nucleus</location>
    </subcellularLocation>
</comment>
<dbReference type="GO" id="GO:0005634">
    <property type="term" value="C:nucleus"/>
    <property type="evidence" value="ECO:0007669"/>
    <property type="project" value="UniProtKB-SubCell"/>
</dbReference>
<evidence type="ECO:0000256" key="3">
    <source>
        <dbReference type="ARBA" id="ARBA00022833"/>
    </source>
</evidence>
<feature type="domain" description="LIM zinc-binding" evidence="7">
    <location>
        <begin position="21"/>
        <end position="79"/>
    </location>
</feature>
<dbReference type="PANTHER" id="PTHR24204:SF8">
    <property type="entry name" value="TAILUP, ISOFORM A"/>
    <property type="match status" value="1"/>
</dbReference>
<dbReference type="InterPro" id="IPR001781">
    <property type="entry name" value="Znf_LIM"/>
</dbReference>